<accession>A0A7C5HE22</accession>
<dbReference type="PRINTS" id="PR01900">
    <property type="entry name" value="YIDCPROTEIN"/>
</dbReference>
<evidence type="ECO:0000256" key="5">
    <source>
        <dbReference type="ARBA" id="ARBA00022927"/>
    </source>
</evidence>
<evidence type="ECO:0000256" key="9">
    <source>
        <dbReference type="RuleBase" id="RU003945"/>
    </source>
</evidence>
<evidence type="ECO:0000256" key="1">
    <source>
        <dbReference type="ARBA" id="ARBA00004651"/>
    </source>
</evidence>
<organism evidence="12">
    <name type="scientific">candidate division WOR-3 bacterium</name>
    <dbReference type="NCBI Taxonomy" id="2052148"/>
    <lineage>
        <taxon>Bacteria</taxon>
        <taxon>Bacteria division WOR-3</taxon>
    </lineage>
</organism>
<feature type="domain" description="Membrane insertase YidC/Oxa/ALB C-terminal" evidence="11">
    <location>
        <begin position="1"/>
        <end position="167"/>
    </location>
</feature>
<name>A0A7C5HE22_UNCW3</name>
<dbReference type="PRINTS" id="PR00701">
    <property type="entry name" value="60KDINNERMP"/>
</dbReference>
<keyword evidence="5" id="KW-0653">Protein transport</keyword>
<evidence type="ECO:0000256" key="6">
    <source>
        <dbReference type="ARBA" id="ARBA00022989"/>
    </source>
</evidence>
<keyword evidence="8" id="KW-0143">Chaperone</keyword>
<dbReference type="GO" id="GO:0015031">
    <property type="term" value="P:protein transport"/>
    <property type="evidence" value="ECO:0007669"/>
    <property type="project" value="UniProtKB-KW"/>
</dbReference>
<evidence type="ECO:0000313" key="12">
    <source>
        <dbReference type="EMBL" id="HHE04592.1"/>
    </source>
</evidence>
<feature type="transmembrane region" description="Helical" evidence="10">
    <location>
        <begin position="98"/>
        <end position="116"/>
    </location>
</feature>
<proteinExistence type="inferred from homology"/>
<sequence length="172" mass="19740">LILSPINMVSYKSMRSMSKIQPEIAKLRQKYKKDPQKLNAATMELYKKYGVNPFSGCLPLLIQMPVFFALYAVLNSTIELKGAPFALWIKDLSLRDPYFILPILMGITMFIQQKFFSPQGATSEQRGLTFMMPIILTFIFASLPSGLVLYWFVYNLLMILQQYFIKKQAEGG</sequence>
<evidence type="ECO:0000256" key="2">
    <source>
        <dbReference type="ARBA" id="ARBA00022448"/>
    </source>
</evidence>
<reference evidence="12" key="1">
    <citation type="journal article" date="2020" name="mSystems">
        <title>Genome- and Community-Level Interaction Insights into Carbon Utilization and Element Cycling Functions of Hydrothermarchaeota in Hydrothermal Sediment.</title>
        <authorList>
            <person name="Zhou Z."/>
            <person name="Liu Y."/>
            <person name="Xu W."/>
            <person name="Pan J."/>
            <person name="Luo Z.H."/>
            <person name="Li M."/>
        </authorList>
    </citation>
    <scope>NUCLEOTIDE SEQUENCE [LARGE SCALE GENOMIC DNA]</scope>
    <source>
        <strain evidence="12">HyVt-74</strain>
    </source>
</reference>
<dbReference type="Proteomes" id="UP000886110">
    <property type="component" value="Unassembled WGS sequence"/>
</dbReference>
<keyword evidence="4 9" id="KW-0812">Transmembrane</keyword>
<evidence type="ECO:0000256" key="4">
    <source>
        <dbReference type="ARBA" id="ARBA00022692"/>
    </source>
</evidence>
<evidence type="ECO:0000259" key="11">
    <source>
        <dbReference type="Pfam" id="PF02096"/>
    </source>
</evidence>
<keyword evidence="3" id="KW-1003">Cell membrane</keyword>
<keyword evidence="2" id="KW-0813">Transport</keyword>
<dbReference type="InterPro" id="IPR001708">
    <property type="entry name" value="YidC/ALB3/OXA1/COX18"/>
</dbReference>
<evidence type="ECO:0000256" key="3">
    <source>
        <dbReference type="ARBA" id="ARBA00022475"/>
    </source>
</evidence>
<dbReference type="EMBL" id="DRTB01000056">
    <property type="protein sequence ID" value="HHE04592.1"/>
    <property type="molecule type" value="Genomic_DNA"/>
</dbReference>
<gene>
    <name evidence="12" type="primary">yidC</name>
    <name evidence="12" type="ORF">ENL19_00855</name>
</gene>
<evidence type="ECO:0000256" key="10">
    <source>
        <dbReference type="SAM" id="Phobius"/>
    </source>
</evidence>
<dbReference type="GO" id="GO:0051205">
    <property type="term" value="P:protein insertion into membrane"/>
    <property type="evidence" value="ECO:0007669"/>
    <property type="project" value="TreeGrafter"/>
</dbReference>
<dbReference type="PANTHER" id="PTHR12428">
    <property type="entry name" value="OXA1"/>
    <property type="match status" value="1"/>
</dbReference>
<dbReference type="NCBIfam" id="TIGR03592">
    <property type="entry name" value="yidC_oxa1_cterm"/>
    <property type="match status" value="1"/>
</dbReference>
<dbReference type="PANTHER" id="PTHR12428:SF65">
    <property type="entry name" value="CYTOCHROME C OXIDASE ASSEMBLY PROTEIN COX18, MITOCHONDRIAL"/>
    <property type="match status" value="1"/>
</dbReference>
<feature type="transmembrane region" description="Helical" evidence="10">
    <location>
        <begin position="57"/>
        <end position="78"/>
    </location>
</feature>
<feature type="non-terminal residue" evidence="12">
    <location>
        <position position="1"/>
    </location>
</feature>
<dbReference type="GO" id="GO:0005886">
    <property type="term" value="C:plasma membrane"/>
    <property type="evidence" value="ECO:0007669"/>
    <property type="project" value="UniProtKB-SubCell"/>
</dbReference>
<evidence type="ECO:0000256" key="7">
    <source>
        <dbReference type="ARBA" id="ARBA00023136"/>
    </source>
</evidence>
<dbReference type="InterPro" id="IPR047196">
    <property type="entry name" value="YidC_ALB_C"/>
</dbReference>
<dbReference type="InterPro" id="IPR028055">
    <property type="entry name" value="YidC/Oxa/ALB_C"/>
</dbReference>
<comment type="caution">
    <text evidence="12">The sequence shown here is derived from an EMBL/GenBank/DDBJ whole genome shotgun (WGS) entry which is preliminary data.</text>
</comment>
<comment type="similarity">
    <text evidence="9">Belongs to the OXA1/ALB3/YidC family.</text>
</comment>
<evidence type="ECO:0000256" key="8">
    <source>
        <dbReference type="ARBA" id="ARBA00023186"/>
    </source>
</evidence>
<comment type="subcellular location">
    <subcellularLocation>
        <location evidence="1">Cell membrane</location>
        <topology evidence="1">Multi-pass membrane protein</topology>
    </subcellularLocation>
    <subcellularLocation>
        <location evidence="9">Membrane</location>
        <topology evidence="9">Multi-pass membrane protein</topology>
    </subcellularLocation>
</comment>
<keyword evidence="6 10" id="KW-1133">Transmembrane helix</keyword>
<dbReference type="Pfam" id="PF02096">
    <property type="entry name" value="60KD_IMP"/>
    <property type="match status" value="1"/>
</dbReference>
<dbReference type="AlphaFoldDB" id="A0A7C5HE22"/>
<protein>
    <submittedName>
        <fullName evidence="12">Membrane protein insertase YidC</fullName>
    </submittedName>
</protein>
<feature type="transmembrane region" description="Helical" evidence="10">
    <location>
        <begin position="128"/>
        <end position="153"/>
    </location>
</feature>
<dbReference type="CDD" id="cd20070">
    <property type="entry name" value="5TM_YidC_Alb3"/>
    <property type="match status" value="1"/>
</dbReference>
<dbReference type="GO" id="GO:0032977">
    <property type="term" value="F:membrane insertase activity"/>
    <property type="evidence" value="ECO:0007669"/>
    <property type="project" value="InterPro"/>
</dbReference>
<keyword evidence="7 10" id="KW-0472">Membrane</keyword>